<reference evidence="1" key="1">
    <citation type="submission" date="2022-04" db="EMBL/GenBank/DDBJ databases">
        <title>Hymenobacter sp. isolated from the air.</title>
        <authorList>
            <person name="Won M."/>
            <person name="Lee C.-M."/>
            <person name="Woen H.-Y."/>
            <person name="Kwon S.-W."/>
        </authorList>
    </citation>
    <scope>NUCLEOTIDE SEQUENCE</scope>
    <source>
        <strain evidence="1">5420S-77</strain>
    </source>
</reference>
<evidence type="ECO:0008006" key="3">
    <source>
        <dbReference type="Google" id="ProtNLM"/>
    </source>
</evidence>
<gene>
    <name evidence="1" type="ORF">MUN86_07135</name>
</gene>
<proteinExistence type="predicted"/>
<accession>A0ABY4G9Q2</accession>
<keyword evidence="2" id="KW-1185">Reference proteome</keyword>
<evidence type="ECO:0000313" key="2">
    <source>
        <dbReference type="Proteomes" id="UP000830401"/>
    </source>
</evidence>
<evidence type="ECO:0000313" key="1">
    <source>
        <dbReference type="EMBL" id="UOQ67630.1"/>
    </source>
</evidence>
<dbReference type="RefSeq" id="WP_245123459.1">
    <property type="nucleotide sequence ID" value="NZ_CP095061.1"/>
</dbReference>
<name>A0ABY4G9Q2_9BACT</name>
<dbReference type="Proteomes" id="UP000830401">
    <property type="component" value="Chromosome"/>
</dbReference>
<sequence length="167" mass="19909">MMPTRQPDLWNRIQRFELDDPGAAFSFTDRLARENGWPLEYALRAVLEYKKFMFLVCLTEHPLTPSDQVDQVWHLHLLYTRSYWLEFCEQVLGQPIHHGPTRGGAAERDKFNDWYGETKTVYQAVFGTAPPTDIWPDSETRFRDINFRRVNLSAFWLLPKLRFRRKT</sequence>
<dbReference type="EMBL" id="CP095061">
    <property type="protein sequence ID" value="UOQ67630.1"/>
    <property type="molecule type" value="Genomic_DNA"/>
</dbReference>
<protein>
    <recommendedName>
        <fullName evidence="3">Tyrosinase copper-binding domain-containing protein</fullName>
    </recommendedName>
</protein>
<organism evidence="1 2">
    <name type="scientific">Hymenobacter volaticus</name>
    <dbReference type="NCBI Taxonomy" id="2932254"/>
    <lineage>
        <taxon>Bacteria</taxon>
        <taxon>Pseudomonadati</taxon>
        <taxon>Bacteroidota</taxon>
        <taxon>Cytophagia</taxon>
        <taxon>Cytophagales</taxon>
        <taxon>Hymenobacteraceae</taxon>
        <taxon>Hymenobacter</taxon>
    </lineage>
</organism>